<dbReference type="PANTHER" id="PTHR31297">
    <property type="entry name" value="GLUCAN ENDO-1,6-BETA-GLUCOSIDASE B"/>
    <property type="match status" value="1"/>
</dbReference>
<dbReference type="InterPro" id="IPR017853">
    <property type="entry name" value="GH"/>
</dbReference>
<reference evidence="10" key="1">
    <citation type="submission" date="2022-11" db="EMBL/GenBank/DDBJ databases">
        <title>Temperate bacteriophages infecting mucin-degrading bacterium Ruminococcus gnavus from the human gut.</title>
        <authorList>
            <person name="Buttimer C."/>
        </authorList>
    </citation>
    <scope>NUCLEOTIDE SEQUENCE</scope>
    <source>
        <strain evidence="10">CCUG 49994</strain>
    </source>
</reference>
<dbReference type="InterPro" id="IPR001547">
    <property type="entry name" value="Glyco_hydro_5"/>
</dbReference>
<evidence type="ECO:0000256" key="8">
    <source>
        <dbReference type="SAM" id="SignalP"/>
    </source>
</evidence>
<evidence type="ECO:0000256" key="1">
    <source>
        <dbReference type="ARBA" id="ARBA00005641"/>
    </source>
</evidence>
<organism evidence="10 11">
    <name type="scientific">Mediterraneibacter gnavus</name>
    <name type="common">Ruminococcus gnavus</name>
    <dbReference type="NCBI Taxonomy" id="33038"/>
    <lineage>
        <taxon>Bacteria</taxon>
        <taxon>Bacillati</taxon>
        <taxon>Bacillota</taxon>
        <taxon>Clostridia</taxon>
        <taxon>Lachnospirales</taxon>
        <taxon>Lachnospiraceae</taxon>
        <taxon>Mediterraneibacter</taxon>
    </lineage>
</organism>
<dbReference type="PANTHER" id="PTHR31297:SF41">
    <property type="entry name" value="ENDOGLUCANASE, PUTATIVE (AFU_ORTHOLOGUE AFUA_5G01830)-RELATED"/>
    <property type="match status" value="1"/>
</dbReference>
<comment type="caution">
    <text evidence="10">The sequence shown here is derived from an EMBL/GenBank/DDBJ whole genome shotgun (WGS) entry which is preliminary data.</text>
</comment>
<keyword evidence="2 7" id="KW-0378">Hydrolase</keyword>
<keyword evidence="5 7" id="KW-0326">Glycosidase</keyword>
<keyword evidence="3" id="KW-0136">Cellulose degradation</keyword>
<evidence type="ECO:0000256" key="2">
    <source>
        <dbReference type="ARBA" id="ARBA00022801"/>
    </source>
</evidence>
<gene>
    <name evidence="10" type="ORF">OZZ17_02295</name>
</gene>
<proteinExistence type="inferred from homology"/>
<protein>
    <submittedName>
        <fullName evidence="10">Cellulase family glycosylhydrolase</fullName>
    </submittedName>
</protein>
<dbReference type="GO" id="GO:0005576">
    <property type="term" value="C:extracellular region"/>
    <property type="evidence" value="ECO:0007669"/>
    <property type="project" value="TreeGrafter"/>
</dbReference>
<dbReference type="GO" id="GO:0009986">
    <property type="term" value="C:cell surface"/>
    <property type="evidence" value="ECO:0007669"/>
    <property type="project" value="TreeGrafter"/>
</dbReference>
<evidence type="ECO:0000256" key="4">
    <source>
        <dbReference type="ARBA" id="ARBA00023277"/>
    </source>
</evidence>
<evidence type="ECO:0000256" key="5">
    <source>
        <dbReference type="ARBA" id="ARBA00023295"/>
    </source>
</evidence>
<keyword evidence="8" id="KW-0732">Signal</keyword>
<dbReference type="RefSeq" id="WP_242953141.1">
    <property type="nucleotide sequence ID" value="NZ_JAPRAY010000002.1"/>
</dbReference>
<evidence type="ECO:0000259" key="9">
    <source>
        <dbReference type="Pfam" id="PF00150"/>
    </source>
</evidence>
<evidence type="ECO:0000313" key="10">
    <source>
        <dbReference type="EMBL" id="MCZ0666368.1"/>
    </source>
</evidence>
<feature type="domain" description="Glycoside hydrolase family 5" evidence="9">
    <location>
        <begin position="71"/>
        <end position="375"/>
    </location>
</feature>
<accession>A0A9Q4EWP2</accession>
<evidence type="ECO:0000256" key="7">
    <source>
        <dbReference type="RuleBase" id="RU361153"/>
    </source>
</evidence>
<evidence type="ECO:0000313" key="11">
    <source>
        <dbReference type="Proteomes" id="UP001079535"/>
    </source>
</evidence>
<dbReference type="GO" id="GO:0008422">
    <property type="term" value="F:beta-glucosidase activity"/>
    <property type="evidence" value="ECO:0007669"/>
    <property type="project" value="TreeGrafter"/>
</dbReference>
<comment type="similarity">
    <text evidence="1 7">Belongs to the glycosyl hydrolase 5 (cellulase A) family.</text>
</comment>
<dbReference type="EMBL" id="JAPRAY010000002">
    <property type="protein sequence ID" value="MCZ0666368.1"/>
    <property type="molecule type" value="Genomic_DNA"/>
</dbReference>
<feature type="signal peptide" evidence="8">
    <location>
        <begin position="1"/>
        <end position="31"/>
    </location>
</feature>
<dbReference type="GO" id="GO:0030245">
    <property type="term" value="P:cellulose catabolic process"/>
    <property type="evidence" value="ECO:0007669"/>
    <property type="project" value="UniProtKB-KW"/>
</dbReference>
<evidence type="ECO:0000256" key="3">
    <source>
        <dbReference type="ARBA" id="ARBA00023001"/>
    </source>
</evidence>
<keyword evidence="4" id="KW-0119">Carbohydrate metabolism</keyword>
<dbReference type="Proteomes" id="UP001079535">
    <property type="component" value="Unassembled WGS sequence"/>
</dbReference>
<feature type="chain" id="PRO_5040339390" evidence="8">
    <location>
        <begin position="32"/>
        <end position="559"/>
    </location>
</feature>
<dbReference type="Pfam" id="PF00150">
    <property type="entry name" value="Cellulase"/>
    <property type="match status" value="1"/>
</dbReference>
<keyword evidence="6" id="KW-0624">Polysaccharide degradation</keyword>
<name>A0A9Q4EWP2_MEDGN</name>
<dbReference type="Gene3D" id="3.20.20.80">
    <property type="entry name" value="Glycosidases"/>
    <property type="match status" value="1"/>
</dbReference>
<dbReference type="AlphaFoldDB" id="A0A9Q4EWP2"/>
<dbReference type="SUPFAM" id="SSF51445">
    <property type="entry name" value="(Trans)glycosidases"/>
    <property type="match status" value="1"/>
</dbReference>
<dbReference type="InterPro" id="IPR050386">
    <property type="entry name" value="Glycosyl_hydrolase_5"/>
</dbReference>
<evidence type="ECO:0000256" key="6">
    <source>
        <dbReference type="ARBA" id="ARBA00023326"/>
    </source>
</evidence>
<sequence>MKNRLRSMFIAAVLVGTVVAGSFTAPFSVQAAKKDTTSFEDLNQSQIVEAMGPGWNLGNQLESVTDNVPEETNWGNPVITEKLIQSVKAAGFKSIRIPVSYFAKIDDDKDYTIDSKWLDRVQEVVDYCIKNDLYAVINIHGDGYNTIDGSWLLCNGKNQTEIKKKYKKVWKQIAERFKNYDEHLLFESMNEEFDGSYSEPNKEYYQNINDYNQIFVDTVRKTGDNNTKRWLIIPGWNTNIDYTAGDYGFKLPTDQYRDKSIDKEEQRIMISVHYYSPWDFCGGENGVITQWGNEADDPSKTSTTCDETYMKNQLNLMKTTFADKGYPVFIGEYGSIGKTSYDSENEYYRAYFARKLCQLSRKNGCIPMYWDNGYNGVHGFGLFDRTTCEVTQPVIIDAIMEGFGQKASQNSTLMSVRLYVSDSKYWTTIQSDNTARITKKGGTYTLKLKGDKDMLLNITTIALKDCDVELGNQTKSDFTNAQIVIDKVLFNGTDYTVKENKNDEVFSEKGSLQMDLINQWSEAGPMIEGLQKKESFSFQDADYKDENVLEVTFTISNLK</sequence>